<dbReference type="PANTHER" id="PTHR47926">
    <property type="entry name" value="PENTATRICOPEPTIDE REPEAT-CONTAINING PROTEIN"/>
    <property type="match status" value="1"/>
</dbReference>
<dbReference type="PANTHER" id="PTHR47926:SF411">
    <property type="entry name" value="PENTATRICOPEPTIDE REPEAT-CONTAINING PROTEIN"/>
    <property type="match status" value="1"/>
</dbReference>
<evidence type="ECO:0000256" key="1">
    <source>
        <dbReference type="ARBA" id="ARBA00022737"/>
    </source>
</evidence>
<gene>
    <name evidence="4" type="primary">LOC110785736</name>
</gene>
<feature type="repeat" description="PPR" evidence="2">
    <location>
        <begin position="362"/>
        <end position="396"/>
    </location>
</feature>
<accession>A0A9R0IB01</accession>
<sequence>MLSLPSTLNLPLHNSHPHNLLLSSIGLSLQLQSSRHANFCKTQTPLLQRNPSNFHLHYKMSPNSADLLSFSNAPISQENRIAKIWERQSRGRRVELNPIWVVSLFQSCSRLKDVKVIHGLILKCLKGSVVFVNNNLISVYLSFGKLEEARKVFDGMPDRRNVISWTTILNGYLKFGLEDEALSLLGEFLKSGVRANGTTFVCVLILCGKRLNYELGKQVHACIIKGRWSNLIVDSAILYFYAQCGDFLSAFRVFDEMKERDVVTWTTLITSCSQQGYGEKAFSLFSQMLMDEFLPNEHTICSVLKVCGEEKTLKFGRQLHGVAIKKLIKNDVYIGTSLVDMYARCGEIEDSRKVFNRMKRRNMVTWTSIITGYARNGFGCEALNLFRVMKRRKVAANSLTFVSILRACGSIGALVTGKEVHAQVLKNSAQNNIYIGSTLVWLYCKCDEYGLASRVLQHMPLRDVVSWTAIISGCTHLGYEFEAFEFLKEMLSEGVKPNPFTYSSVLKACASVEAIKHGKLIHSSLNKSPVFSNNIFVGSALINMYAKCGCVSDAFQVFNSMKEKNLVSWRSMIVGYATNGYCREALKLMYQMQEEGLQVDDYTVTTVLTACGDVEWNTEPSSPELQLS</sequence>
<dbReference type="OrthoDB" id="185373at2759"/>
<reference evidence="3" key="1">
    <citation type="journal article" date="2021" name="Nat. Commun.">
        <title>Genomic analyses provide insights into spinach domestication and the genetic basis of agronomic traits.</title>
        <authorList>
            <person name="Cai X."/>
            <person name="Sun X."/>
            <person name="Xu C."/>
            <person name="Sun H."/>
            <person name="Wang X."/>
            <person name="Ge C."/>
            <person name="Zhang Z."/>
            <person name="Wang Q."/>
            <person name="Fei Z."/>
            <person name="Jiao C."/>
            <person name="Wang Q."/>
        </authorList>
    </citation>
    <scope>NUCLEOTIDE SEQUENCE [LARGE SCALE GENOMIC DNA]</scope>
    <source>
        <strain evidence="3">cv. Varoflay</strain>
    </source>
</reference>
<dbReference type="FunFam" id="1.25.40.10:FF:000031">
    <property type="entry name" value="Pentatricopeptide repeat-containing protein mitochondrial"/>
    <property type="match status" value="1"/>
</dbReference>
<feature type="repeat" description="PPR" evidence="2">
    <location>
        <begin position="463"/>
        <end position="497"/>
    </location>
</feature>
<feature type="repeat" description="PPR" evidence="2">
    <location>
        <begin position="161"/>
        <end position="195"/>
    </location>
</feature>
<reference evidence="4" key="2">
    <citation type="submission" date="2025-08" db="UniProtKB">
        <authorList>
            <consortium name="RefSeq"/>
        </authorList>
    </citation>
    <scope>IDENTIFICATION</scope>
    <source>
        <tissue evidence="4">Leaf</tissue>
    </source>
</reference>
<dbReference type="Pfam" id="PF13041">
    <property type="entry name" value="PPR_2"/>
    <property type="match status" value="4"/>
</dbReference>
<dbReference type="FunFam" id="1.25.40.10:FF:000730">
    <property type="entry name" value="Pentatricopeptide repeat-containing protein, chloroplastic"/>
    <property type="match status" value="1"/>
</dbReference>
<organism evidence="3 4">
    <name type="scientific">Spinacia oleracea</name>
    <name type="common">Spinach</name>
    <dbReference type="NCBI Taxonomy" id="3562"/>
    <lineage>
        <taxon>Eukaryota</taxon>
        <taxon>Viridiplantae</taxon>
        <taxon>Streptophyta</taxon>
        <taxon>Embryophyta</taxon>
        <taxon>Tracheophyta</taxon>
        <taxon>Spermatophyta</taxon>
        <taxon>Magnoliopsida</taxon>
        <taxon>eudicotyledons</taxon>
        <taxon>Gunneridae</taxon>
        <taxon>Pentapetalae</taxon>
        <taxon>Caryophyllales</taxon>
        <taxon>Chenopodiaceae</taxon>
        <taxon>Chenopodioideae</taxon>
        <taxon>Anserineae</taxon>
        <taxon>Spinacia</taxon>
    </lineage>
</organism>
<dbReference type="AlphaFoldDB" id="A0A9R0IB01"/>
<protein>
    <submittedName>
        <fullName evidence="4">Pentatricopeptide repeat-containing protein At4g18520, chloroplastic-like</fullName>
    </submittedName>
</protein>
<feature type="repeat" description="PPR" evidence="2">
    <location>
        <begin position="261"/>
        <end position="295"/>
    </location>
</feature>
<dbReference type="Gene3D" id="1.25.40.10">
    <property type="entry name" value="Tetratricopeptide repeat domain"/>
    <property type="match status" value="4"/>
</dbReference>
<evidence type="ECO:0000256" key="2">
    <source>
        <dbReference type="PROSITE-ProRule" id="PRU00708"/>
    </source>
</evidence>
<feature type="repeat" description="PPR" evidence="2">
    <location>
        <begin position="331"/>
        <end position="361"/>
    </location>
</feature>
<feature type="repeat" description="PPR" evidence="2">
    <location>
        <begin position="565"/>
        <end position="599"/>
    </location>
</feature>
<dbReference type="KEGG" id="soe:110785736"/>
<dbReference type="NCBIfam" id="TIGR00756">
    <property type="entry name" value="PPR"/>
    <property type="match status" value="8"/>
</dbReference>
<dbReference type="InterPro" id="IPR011990">
    <property type="entry name" value="TPR-like_helical_dom_sf"/>
</dbReference>
<dbReference type="GO" id="GO:0003723">
    <property type="term" value="F:RNA binding"/>
    <property type="evidence" value="ECO:0007669"/>
    <property type="project" value="InterPro"/>
</dbReference>
<proteinExistence type="predicted"/>
<dbReference type="RefSeq" id="XP_021845931.1">
    <property type="nucleotide sequence ID" value="XM_021990239.2"/>
</dbReference>
<dbReference type="InterPro" id="IPR002885">
    <property type="entry name" value="PPR_rpt"/>
</dbReference>
<dbReference type="GO" id="GO:0009451">
    <property type="term" value="P:RNA modification"/>
    <property type="evidence" value="ECO:0007669"/>
    <property type="project" value="InterPro"/>
</dbReference>
<keyword evidence="1" id="KW-0677">Repeat</keyword>
<dbReference type="Pfam" id="PF01535">
    <property type="entry name" value="PPR"/>
    <property type="match status" value="2"/>
</dbReference>
<dbReference type="Proteomes" id="UP000813463">
    <property type="component" value="Chromosome 1"/>
</dbReference>
<dbReference type="InterPro" id="IPR046960">
    <property type="entry name" value="PPR_At4g14850-like_plant"/>
</dbReference>
<dbReference type="GeneID" id="110785736"/>
<dbReference type="FunFam" id="1.25.40.10:FF:000285">
    <property type="entry name" value="Pentatricopeptide repeat-containing protein, chloroplastic"/>
    <property type="match status" value="2"/>
</dbReference>
<evidence type="ECO:0000313" key="3">
    <source>
        <dbReference type="Proteomes" id="UP000813463"/>
    </source>
</evidence>
<dbReference type="PROSITE" id="PS51375">
    <property type="entry name" value="PPR"/>
    <property type="match status" value="7"/>
</dbReference>
<keyword evidence="3" id="KW-1185">Reference proteome</keyword>
<name>A0A9R0IB01_SPIOL</name>
<feature type="repeat" description="PPR" evidence="2">
    <location>
        <begin position="534"/>
        <end position="564"/>
    </location>
</feature>
<evidence type="ECO:0000313" key="4">
    <source>
        <dbReference type="RefSeq" id="XP_021845931.1"/>
    </source>
</evidence>